<protein>
    <submittedName>
        <fullName evidence="1">Uncharacterized protein</fullName>
    </submittedName>
</protein>
<dbReference type="AlphaFoldDB" id="A0A0K2UYM4"/>
<reference evidence="1" key="1">
    <citation type="submission" date="2014-05" db="EMBL/GenBank/DDBJ databases">
        <authorList>
            <person name="Chronopoulou M."/>
        </authorList>
    </citation>
    <scope>NUCLEOTIDE SEQUENCE</scope>
    <source>
        <tissue evidence="1">Whole organism</tissue>
    </source>
</reference>
<organism evidence="1">
    <name type="scientific">Lepeophtheirus salmonis</name>
    <name type="common">Salmon louse</name>
    <name type="synonym">Caligus salmonis</name>
    <dbReference type="NCBI Taxonomy" id="72036"/>
    <lineage>
        <taxon>Eukaryota</taxon>
        <taxon>Metazoa</taxon>
        <taxon>Ecdysozoa</taxon>
        <taxon>Arthropoda</taxon>
        <taxon>Crustacea</taxon>
        <taxon>Multicrustacea</taxon>
        <taxon>Hexanauplia</taxon>
        <taxon>Copepoda</taxon>
        <taxon>Siphonostomatoida</taxon>
        <taxon>Caligidae</taxon>
        <taxon>Lepeophtheirus</taxon>
    </lineage>
</organism>
<sequence length="29" mass="3464">MVHLLIRLMSLRGCDGFWGLIFSIFRIRI</sequence>
<accession>A0A0K2UYM4</accession>
<name>A0A0K2UYM4_LEPSM</name>
<evidence type="ECO:0000313" key="1">
    <source>
        <dbReference type="EMBL" id="CDW42831.1"/>
    </source>
</evidence>
<dbReference type="EMBL" id="HACA01025470">
    <property type="protein sequence ID" value="CDW42831.1"/>
    <property type="molecule type" value="Transcribed_RNA"/>
</dbReference>
<proteinExistence type="predicted"/>